<evidence type="ECO:0000259" key="3">
    <source>
        <dbReference type="Pfam" id="PF00582"/>
    </source>
</evidence>
<feature type="region of interest" description="Disordered" evidence="2">
    <location>
        <begin position="1"/>
        <end position="21"/>
    </location>
</feature>
<evidence type="ECO:0000313" key="4">
    <source>
        <dbReference type="EMBL" id="GLZ78087.1"/>
    </source>
</evidence>
<dbReference type="PANTHER" id="PTHR46268">
    <property type="entry name" value="STRESS RESPONSE PROTEIN NHAX"/>
    <property type="match status" value="1"/>
</dbReference>
<dbReference type="Proteomes" id="UP001165079">
    <property type="component" value="Unassembled WGS sequence"/>
</dbReference>
<feature type="domain" description="UspA" evidence="3">
    <location>
        <begin position="224"/>
        <end position="282"/>
    </location>
</feature>
<keyword evidence="5" id="KW-1185">Reference proteome</keyword>
<evidence type="ECO:0000313" key="5">
    <source>
        <dbReference type="Proteomes" id="UP001165079"/>
    </source>
</evidence>
<protein>
    <submittedName>
        <fullName evidence="4">Universal stress protein</fullName>
    </submittedName>
</protein>
<dbReference type="SUPFAM" id="SSF52402">
    <property type="entry name" value="Adenine nucleotide alpha hydrolases-like"/>
    <property type="match status" value="2"/>
</dbReference>
<dbReference type="AlphaFoldDB" id="A0A9W6SLF7"/>
<sequence length="292" mass="30204">MRGAGRRSRPGRPDLPESETTMRIVVGIDGSDSALEAVRTAAAEAAERGADLRIVHAFIWPLMHIDTRPAPLGPQGGGLRHQSERWLSDAADTARYTAPEIPVETRLITGAAAAVLVEEAAEAQLVVVGDRGLGAISGLLVGSVAVAVAHRAACPVMVVKGPRRASGPVVVGIDGSAASEAALAAALVTAELRKAPLVLAHVAGLDDLVNVPDMAALMRGHSLPVVEEVLVGDSAAAFVRHTTGARIVVVGSRGHGALTGLLLGSFSQYVLHHTRRDVLIVPAVPRTNGEDR</sequence>
<dbReference type="InterPro" id="IPR006015">
    <property type="entry name" value="Universal_stress_UspA"/>
</dbReference>
<comment type="caution">
    <text evidence="4">The sequence shown here is derived from an EMBL/GenBank/DDBJ whole genome shotgun (WGS) entry which is preliminary data.</text>
</comment>
<dbReference type="Pfam" id="PF00582">
    <property type="entry name" value="Usp"/>
    <property type="match status" value="2"/>
</dbReference>
<organism evidence="4 5">
    <name type="scientific">Actinorhabdospora filicis</name>
    <dbReference type="NCBI Taxonomy" id="1785913"/>
    <lineage>
        <taxon>Bacteria</taxon>
        <taxon>Bacillati</taxon>
        <taxon>Actinomycetota</taxon>
        <taxon>Actinomycetes</taxon>
        <taxon>Micromonosporales</taxon>
        <taxon>Micromonosporaceae</taxon>
        <taxon>Actinorhabdospora</taxon>
    </lineage>
</organism>
<evidence type="ECO:0000256" key="2">
    <source>
        <dbReference type="SAM" id="MobiDB-lite"/>
    </source>
</evidence>
<name>A0A9W6SLF7_9ACTN</name>
<dbReference type="CDD" id="cd00293">
    <property type="entry name" value="USP-like"/>
    <property type="match status" value="1"/>
</dbReference>
<dbReference type="EMBL" id="BSTX01000002">
    <property type="protein sequence ID" value="GLZ78087.1"/>
    <property type="molecule type" value="Genomic_DNA"/>
</dbReference>
<feature type="domain" description="UspA" evidence="3">
    <location>
        <begin position="22"/>
        <end position="160"/>
    </location>
</feature>
<gene>
    <name evidence="4" type="ORF">Afil01_28940</name>
</gene>
<dbReference type="PRINTS" id="PR01438">
    <property type="entry name" value="UNVRSLSTRESS"/>
</dbReference>
<comment type="similarity">
    <text evidence="1">Belongs to the universal stress protein A family.</text>
</comment>
<evidence type="ECO:0000256" key="1">
    <source>
        <dbReference type="ARBA" id="ARBA00008791"/>
    </source>
</evidence>
<dbReference type="InterPro" id="IPR014729">
    <property type="entry name" value="Rossmann-like_a/b/a_fold"/>
</dbReference>
<accession>A0A9W6SLF7</accession>
<dbReference type="PANTHER" id="PTHR46268:SF6">
    <property type="entry name" value="UNIVERSAL STRESS PROTEIN UP12"/>
    <property type="match status" value="1"/>
</dbReference>
<dbReference type="Gene3D" id="3.40.50.620">
    <property type="entry name" value="HUPs"/>
    <property type="match status" value="3"/>
</dbReference>
<feature type="compositionally biased region" description="Basic residues" evidence="2">
    <location>
        <begin position="1"/>
        <end position="10"/>
    </location>
</feature>
<dbReference type="InterPro" id="IPR006016">
    <property type="entry name" value="UspA"/>
</dbReference>
<proteinExistence type="inferred from homology"/>
<reference evidence="4" key="1">
    <citation type="submission" date="2023-03" db="EMBL/GenBank/DDBJ databases">
        <title>Actinorhabdospora filicis NBRC 111898.</title>
        <authorList>
            <person name="Ichikawa N."/>
            <person name="Sato H."/>
            <person name="Tonouchi N."/>
        </authorList>
    </citation>
    <scope>NUCLEOTIDE SEQUENCE</scope>
    <source>
        <strain evidence="4">NBRC 111898</strain>
    </source>
</reference>